<name>A0A369JI02_HYPMA</name>
<reference evidence="1" key="1">
    <citation type="submission" date="2018-04" db="EMBL/GenBank/DDBJ databases">
        <title>Whole genome sequencing of Hypsizygus marmoreus.</title>
        <authorList>
            <person name="Choi I.-G."/>
            <person name="Min B."/>
            <person name="Kim J.-G."/>
            <person name="Kim S."/>
            <person name="Oh Y.-L."/>
            <person name="Kong W.-S."/>
            <person name="Park H."/>
            <person name="Jeong J."/>
            <person name="Song E.-S."/>
        </authorList>
    </citation>
    <scope>NUCLEOTIDE SEQUENCE [LARGE SCALE GENOMIC DNA]</scope>
    <source>
        <strain evidence="1">51987-8</strain>
    </source>
</reference>
<sequence length="149" mass="16732">MDQADFLERLVPSGTPLWKQAFTVWLDRFRLAILAEGAKTARDVDHAASRAVLPNTKRTFAGSSCGLSWGRNAVGMLLDYQWKRKLTVEGRPRVQADRIPLHGQTARAGGPIGHQWEVAVPAEERDTVETDEPHVTEWGTTTWQWGTRL</sequence>
<comment type="caution">
    <text evidence="1">The sequence shown here is derived from an EMBL/GenBank/DDBJ whole genome shotgun (WGS) entry which is preliminary data.</text>
</comment>
<dbReference type="EMBL" id="LUEZ02000085">
    <property type="protein sequence ID" value="RDB19024.1"/>
    <property type="molecule type" value="Genomic_DNA"/>
</dbReference>
<dbReference type="InParanoid" id="A0A369JI02"/>
<protein>
    <submittedName>
        <fullName evidence="1">Uncharacterized protein</fullName>
    </submittedName>
</protein>
<keyword evidence="2" id="KW-1185">Reference proteome</keyword>
<evidence type="ECO:0000313" key="1">
    <source>
        <dbReference type="EMBL" id="RDB19024.1"/>
    </source>
</evidence>
<dbReference type="AlphaFoldDB" id="A0A369JI02"/>
<proteinExistence type="predicted"/>
<accession>A0A369JI02</accession>
<gene>
    <name evidence="1" type="ORF">Hypma_014281</name>
</gene>
<organism evidence="1 2">
    <name type="scientific">Hypsizygus marmoreus</name>
    <name type="common">White beech mushroom</name>
    <name type="synonym">Agaricus marmoreus</name>
    <dbReference type="NCBI Taxonomy" id="39966"/>
    <lineage>
        <taxon>Eukaryota</taxon>
        <taxon>Fungi</taxon>
        <taxon>Dikarya</taxon>
        <taxon>Basidiomycota</taxon>
        <taxon>Agaricomycotina</taxon>
        <taxon>Agaricomycetes</taxon>
        <taxon>Agaricomycetidae</taxon>
        <taxon>Agaricales</taxon>
        <taxon>Tricholomatineae</taxon>
        <taxon>Lyophyllaceae</taxon>
        <taxon>Hypsizygus</taxon>
    </lineage>
</organism>
<dbReference type="Proteomes" id="UP000076154">
    <property type="component" value="Unassembled WGS sequence"/>
</dbReference>
<evidence type="ECO:0000313" key="2">
    <source>
        <dbReference type="Proteomes" id="UP000076154"/>
    </source>
</evidence>